<dbReference type="PROSITE" id="PS50097">
    <property type="entry name" value="BTB"/>
    <property type="match status" value="1"/>
</dbReference>
<dbReference type="CDD" id="cd18186">
    <property type="entry name" value="BTB_POZ_ZBTB_KLHL-like"/>
    <property type="match status" value="1"/>
</dbReference>
<dbReference type="InterPro" id="IPR011333">
    <property type="entry name" value="SKP1/BTB/POZ_sf"/>
</dbReference>
<dbReference type="Gene3D" id="3.30.710.10">
    <property type="entry name" value="Potassium Channel Kv1.1, Chain A"/>
    <property type="match status" value="1"/>
</dbReference>
<keyword evidence="2" id="KW-1185">Reference proteome</keyword>
<organism evidence="2 3">
    <name type="scientific">Panagrellus redivivus</name>
    <name type="common">Microworm</name>
    <dbReference type="NCBI Taxonomy" id="6233"/>
    <lineage>
        <taxon>Eukaryota</taxon>
        <taxon>Metazoa</taxon>
        <taxon>Ecdysozoa</taxon>
        <taxon>Nematoda</taxon>
        <taxon>Chromadorea</taxon>
        <taxon>Rhabditida</taxon>
        <taxon>Tylenchina</taxon>
        <taxon>Panagrolaimomorpha</taxon>
        <taxon>Panagrolaimoidea</taxon>
        <taxon>Panagrolaimidae</taxon>
        <taxon>Panagrellus</taxon>
    </lineage>
</organism>
<dbReference type="AlphaFoldDB" id="A0A7E4WBX3"/>
<dbReference type="GO" id="GO:0008344">
    <property type="term" value="P:adult locomotory behavior"/>
    <property type="evidence" value="ECO:0007669"/>
    <property type="project" value="TreeGrafter"/>
</dbReference>
<dbReference type="GO" id="GO:0048512">
    <property type="term" value="P:circadian behavior"/>
    <property type="evidence" value="ECO:0007669"/>
    <property type="project" value="TreeGrafter"/>
</dbReference>
<dbReference type="SMART" id="SM00225">
    <property type="entry name" value="BTB"/>
    <property type="match status" value="1"/>
</dbReference>
<reference evidence="3" key="2">
    <citation type="submission" date="2020-10" db="UniProtKB">
        <authorList>
            <consortium name="WormBaseParasite"/>
        </authorList>
    </citation>
    <scope>IDENTIFICATION</scope>
</reference>
<feature type="domain" description="BTB" evidence="1">
    <location>
        <begin position="39"/>
        <end position="106"/>
    </location>
</feature>
<dbReference type="Pfam" id="PF00651">
    <property type="entry name" value="BTB"/>
    <property type="match status" value="1"/>
</dbReference>
<dbReference type="GO" id="GO:0005737">
    <property type="term" value="C:cytoplasm"/>
    <property type="evidence" value="ECO:0007669"/>
    <property type="project" value="TreeGrafter"/>
</dbReference>
<name>A0A7E4WBX3_PANRE</name>
<dbReference type="InterPro" id="IPR000210">
    <property type="entry name" value="BTB/POZ_dom"/>
</dbReference>
<accession>A0A7E4WBX3</accession>
<sequence>MGNRVSIKKHFNKIDDTFDLTKFAIDLPFKHLDCCQDPPDVTLIVEKMEIPAHRAILSEQSEYFRAMFSHSFIESKSDRIELKEVNFKTFKRVLEYMYGINVLWDKKITHPEIFELIEPAHYFMADELTKAIFERLKIIAIHSPNLLLNYALANSVDELITVAVECIERKSYLSFVHCVFDHLDPAAVDYLLKRGLNTHESYIFAALVKWMRAYPEHKRLFPGFLAQIDFYLVDKECLDMLVKPRPLIDHHSYKSLLKQPRNPRPYGNPDLYQHVASSSFC</sequence>
<evidence type="ECO:0000259" key="1">
    <source>
        <dbReference type="PROSITE" id="PS50097"/>
    </source>
</evidence>
<proteinExistence type="predicted"/>
<dbReference type="SUPFAM" id="SSF54695">
    <property type="entry name" value="POZ domain"/>
    <property type="match status" value="1"/>
</dbReference>
<evidence type="ECO:0000313" key="3">
    <source>
        <dbReference type="WBParaSite" id="Pan_g9006.t1"/>
    </source>
</evidence>
<dbReference type="Proteomes" id="UP000492821">
    <property type="component" value="Unassembled WGS sequence"/>
</dbReference>
<reference evidence="2" key="1">
    <citation type="journal article" date="2013" name="Genetics">
        <title>The draft genome and transcriptome of Panagrellus redivivus are shaped by the harsh demands of a free-living lifestyle.</title>
        <authorList>
            <person name="Srinivasan J."/>
            <person name="Dillman A.R."/>
            <person name="Macchietto M.G."/>
            <person name="Heikkinen L."/>
            <person name="Lakso M."/>
            <person name="Fracchia K.M."/>
            <person name="Antoshechkin I."/>
            <person name="Mortazavi A."/>
            <person name="Wong G."/>
            <person name="Sternberg P.W."/>
        </authorList>
    </citation>
    <scope>NUCLEOTIDE SEQUENCE [LARGE SCALE GENOMIC DNA]</scope>
    <source>
        <strain evidence="2">MT8872</strain>
    </source>
</reference>
<dbReference type="PANTHER" id="PTHR46306:SF1">
    <property type="entry name" value="BTB_POZ DOMAIN-CONTAINING PROTEIN 9"/>
    <property type="match status" value="1"/>
</dbReference>
<dbReference type="GO" id="GO:0050804">
    <property type="term" value="P:modulation of chemical synaptic transmission"/>
    <property type="evidence" value="ECO:0007669"/>
    <property type="project" value="TreeGrafter"/>
</dbReference>
<protein>
    <submittedName>
        <fullName evidence="3">BTB domain-containing protein</fullName>
    </submittedName>
</protein>
<evidence type="ECO:0000313" key="2">
    <source>
        <dbReference type="Proteomes" id="UP000492821"/>
    </source>
</evidence>
<dbReference type="PANTHER" id="PTHR46306">
    <property type="entry name" value="BTB/POZ DOMAIN-CONTAINING PROTEIN 9"/>
    <property type="match status" value="1"/>
</dbReference>
<dbReference type="InterPro" id="IPR052407">
    <property type="entry name" value="BTB_POZ_domain_cont_9"/>
</dbReference>
<dbReference type="WBParaSite" id="Pan_g9006.t1">
    <property type="protein sequence ID" value="Pan_g9006.t1"/>
    <property type="gene ID" value="Pan_g9006"/>
</dbReference>